<dbReference type="Gene3D" id="3.50.50.60">
    <property type="entry name" value="FAD/NAD(P)-binding domain"/>
    <property type="match status" value="2"/>
</dbReference>
<feature type="domain" description="RsdA/BaiN/AoA(So)-like insert" evidence="5">
    <location>
        <begin position="257"/>
        <end position="400"/>
    </location>
</feature>
<dbReference type="Pfam" id="PF03486">
    <property type="entry name" value="HI0933_like"/>
    <property type="match status" value="1"/>
</dbReference>
<dbReference type="PANTHER" id="PTHR42887">
    <property type="entry name" value="OS12G0638800 PROTEIN"/>
    <property type="match status" value="1"/>
</dbReference>
<keyword evidence="3" id="KW-0274">FAD</keyword>
<evidence type="ECO:0000256" key="3">
    <source>
        <dbReference type="ARBA" id="ARBA00022827"/>
    </source>
</evidence>
<evidence type="ECO:0000313" key="7">
    <source>
        <dbReference type="Proteomes" id="UP000823750"/>
    </source>
</evidence>
<dbReference type="NCBIfam" id="TIGR00275">
    <property type="entry name" value="aminoacetone oxidase family FAD-binding enzyme"/>
    <property type="match status" value="1"/>
</dbReference>
<dbReference type="AlphaFoldDB" id="A0A9D9NQW5"/>
<dbReference type="InterPro" id="IPR057661">
    <property type="entry name" value="RsdA/BaiN/AoA(So)_Rossmann"/>
</dbReference>
<organism evidence="6 7">
    <name type="scientific">Candidatus Cryptobacteroides excrementavium</name>
    <dbReference type="NCBI Taxonomy" id="2840759"/>
    <lineage>
        <taxon>Bacteria</taxon>
        <taxon>Pseudomonadati</taxon>
        <taxon>Bacteroidota</taxon>
        <taxon>Bacteroidia</taxon>
        <taxon>Bacteroidales</taxon>
        <taxon>Candidatus Cryptobacteroides</taxon>
    </lineage>
</organism>
<proteinExistence type="predicted"/>
<dbReference type="Gene3D" id="2.40.30.10">
    <property type="entry name" value="Translation factors"/>
    <property type="match status" value="1"/>
</dbReference>
<comment type="cofactor">
    <cofactor evidence="1">
        <name>FAD</name>
        <dbReference type="ChEBI" id="CHEBI:57692"/>
    </cofactor>
</comment>
<dbReference type="InterPro" id="IPR023166">
    <property type="entry name" value="BaiN-like_dom_sf"/>
</dbReference>
<sequence>MKHSDIIIIGGGAAGLMAAAGAAGIFRDNGCGKTVTVLEKMPRPGRKIMITGKGRCNITNTRQWNEFSGHIHPKANCLKHAFFNLDTAKTIEFFNRNGLDTVVERGDRVFPASHSAADVVDTLVKAVTSAGAYIETGNGVSEIHVTANRDENSGRPEFTIKCRNGKEYSCSRLVIATGGLSYPGTGSTGDGYIWARQFKHTVRTCFPSLTAVVPEGYKILSGNGQSSGDTSHTPGQDAARLRGHIDRALPLSDTGSALNGNQIKNISLTLFIDGHPVQEEFGDIDFTDGGIEGPAGFRISRRCVCALSNGAKASVSIDLKPAVEETALDKRINALWHEIATDRRSQGKTYDERFRVLLGKLLPFTLVPGFIRCNRNIDHKTLARRLKNWKMDIRGYVGYERCVITAGGVATDEISPKTMESKICPGLYFAGGILDMDGDTGGYNLQTAFSTGMLAGQSAAGSLI</sequence>
<reference evidence="6" key="1">
    <citation type="submission" date="2020-10" db="EMBL/GenBank/DDBJ databases">
        <authorList>
            <person name="Gilroy R."/>
        </authorList>
    </citation>
    <scope>NUCLEOTIDE SEQUENCE</scope>
    <source>
        <strain evidence="6">B2-16538</strain>
    </source>
</reference>
<dbReference type="Gene3D" id="1.10.8.260">
    <property type="entry name" value="HI0933 insert domain-like"/>
    <property type="match status" value="1"/>
</dbReference>
<dbReference type="SUPFAM" id="SSF51905">
    <property type="entry name" value="FAD/NAD(P)-binding domain"/>
    <property type="match status" value="1"/>
</dbReference>
<evidence type="ECO:0000256" key="2">
    <source>
        <dbReference type="ARBA" id="ARBA00022630"/>
    </source>
</evidence>
<dbReference type="SUPFAM" id="SSF160996">
    <property type="entry name" value="HI0933 insert domain-like"/>
    <property type="match status" value="1"/>
</dbReference>
<dbReference type="PANTHER" id="PTHR42887:SF2">
    <property type="entry name" value="OS12G0638800 PROTEIN"/>
    <property type="match status" value="1"/>
</dbReference>
<keyword evidence="2" id="KW-0285">Flavoprotein</keyword>
<evidence type="ECO:0000313" key="6">
    <source>
        <dbReference type="EMBL" id="MBO8485120.1"/>
    </source>
</evidence>
<protein>
    <submittedName>
        <fullName evidence="6">Aminoacetone oxidase family FAD-binding enzyme</fullName>
    </submittedName>
</protein>
<dbReference type="EMBL" id="JADILX010000029">
    <property type="protein sequence ID" value="MBO8485120.1"/>
    <property type="molecule type" value="Genomic_DNA"/>
</dbReference>
<accession>A0A9D9NQW5</accession>
<dbReference type="InterPro" id="IPR055178">
    <property type="entry name" value="RsdA/BaiN/AoA(So)-like_dom"/>
</dbReference>
<dbReference type="Proteomes" id="UP000823750">
    <property type="component" value="Unassembled WGS sequence"/>
</dbReference>
<comment type="caution">
    <text evidence="6">The sequence shown here is derived from an EMBL/GenBank/DDBJ whole genome shotgun (WGS) entry which is preliminary data.</text>
</comment>
<evidence type="ECO:0000259" key="4">
    <source>
        <dbReference type="Pfam" id="PF03486"/>
    </source>
</evidence>
<evidence type="ECO:0000259" key="5">
    <source>
        <dbReference type="Pfam" id="PF22780"/>
    </source>
</evidence>
<dbReference type="InterPro" id="IPR036188">
    <property type="entry name" value="FAD/NAD-bd_sf"/>
</dbReference>
<evidence type="ECO:0000256" key="1">
    <source>
        <dbReference type="ARBA" id="ARBA00001974"/>
    </source>
</evidence>
<name>A0A9D9NQW5_9BACT</name>
<feature type="domain" description="RsdA/BaiN/AoA(So)-like Rossmann fold-like" evidence="4">
    <location>
        <begin position="5"/>
        <end position="457"/>
    </location>
</feature>
<gene>
    <name evidence="6" type="ORF">IAB78_01685</name>
</gene>
<dbReference type="Pfam" id="PF22780">
    <property type="entry name" value="HI0933_like_1st"/>
    <property type="match status" value="1"/>
</dbReference>
<reference evidence="6" key="2">
    <citation type="journal article" date="2021" name="PeerJ">
        <title>Extensive microbial diversity within the chicken gut microbiome revealed by metagenomics and culture.</title>
        <authorList>
            <person name="Gilroy R."/>
            <person name="Ravi A."/>
            <person name="Getino M."/>
            <person name="Pursley I."/>
            <person name="Horton D.L."/>
            <person name="Alikhan N.F."/>
            <person name="Baker D."/>
            <person name="Gharbi K."/>
            <person name="Hall N."/>
            <person name="Watson M."/>
            <person name="Adriaenssens E.M."/>
            <person name="Foster-Nyarko E."/>
            <person name="Jarju S."/>
            <person name="Secka A."/>
            <person name="Antonio M."/>
            <person name="Oren A."/>
            <person name="Chaudhuri R.R."/>
            <person name="La Ragione R."/>
            <person name="Hildebrand F."/>
            <person name="Pallen M.J."/>
        </authorList>
    </citation>
    <scope>NUCLEOTIDE SEQUENCE</scope>
    <source>
        <strain evidence="6">B2-16538</strain>
    </source>
</reference>
<dbReference type="InterPro" id="IPR004792">
    <property type="entry name" value="BaiN-like"/>
</dbReference>